<dbReference type="InterPro" id="IPR050770">
    <property type="entry name" value="Intradiol_RC_Dioxygenase"/>
</dbReference>
<accession>A0AAU8AQ56</accession>
<dbReference type="PANTHER" id="PTHR33711">
    <property type="entry name" value="DIOXYGENASE, PUTATIVE (AFU_ORTHOLOGUE AFUA_2G02910)-RELATED"/>
    <property type="match status" value="1"/>
</dbReference>
<dbReference type="PROSITE" id="PS00083">
    <property type="entry name" value="INTRADIOL_DIOXYGENAS"/>
    <property type="match status" value="1"/>
</dbReference>
<feature type="region of interest" description="Disordered" evidence="7">
    <location>
        <begin position="1"/>
        <end position="21"/>
    </location>
</feature>
<evidence type="ECO:0000256" key="1">
    <source>
        <dbReference type="ARBA" id="ARBA00001965"/>
    </source>
</evidence>
<dbReference type="CDD" id="cd03461">
    <property type="entry name" value="1_2-HQD"/>
    <property type="match status" value="1"/>
</dbReference>
<dbReference type="AlphaFoldDB" id="A0AAU8AQ56"/>
<dbReference type="InterPro" id="IPR007535">
    <property type="entry name" value="Catechol_dOase_N"/>
</dbReference>
<dbReference type="Pfam" id="PF04444">
    <property type="entry name" value="Dioxygenase_N"/>
    <property type="match status" value="1"/>
</dbReference>
<keyword evidence="5" id="KW-0560">Oxidoreductase</keyword>
<dbReference type="PANTHER" id="PTHR33711:SF7">
    <property type="entry name" value="INTRADIOL RING-CLEAVAGE DIOXYGENASES DOMAIN-CONTAINING PROTEIN-RELATED"/>
    <property type="match status" value="1"/>
</dbReference>
<gene>
    <name evidence="9" type="ORF">PVT71_25540</name>
</gene>
<evidence type="ECO:0000259" key="8">
    <source>
        <dbReference type="PROSITE" id="PS00083"/>
    </source>
</evidence>
<evidence type="ECO:0000313" key="9">
    <source>
        <dbReference type="EMBL" id="XCC97129.1"/>
    </source>
</evidence>
<evidence type="ECO:0000256" key="2">
    <source>
        <dbReference type="ARBA" id="ARBA00007825"/>
    </source>
</evidence>
<organism evidence="9">
    <name type="scientific">Alloyangia sp. H15</name>
    <dbReference type="NCBI Taxonomy" id="3029062"/>
    <lineage>
        <taxon>Bacteria</taxon>
        <taxon>Pseudomonadati</taxon>
        <taxon>Pseudomonadota</taxon>
        <taxon>Alphaproteobacteria</taxon>
        <taxon>Rhodobacterales</taxon>
        <taxon>Roseobacteraceae</taxon>
        <taxon>Alloyangia</taxon>
    </lineage>
</organism>
<feature type="domain" description="Intradiol ring-cleavage dioxygenases" evidence="8">
    <location>
        <begin position="135"/>
        <end position="163"/>
    </location>
</feature>
<dbReference type="GO" id="GO:0018576">
    <property type="term" value="F:catechol 1,2-dioxygenase activity"/>
    <property type="evidence" value="ECO:0007669"/>
    <property type="project" value="InterPro"/>
</dbReference>
<dbReference type="SUPFAM" id="SSF49482">
    <property type="entry name" value="Aromatic compound dioxygenase"/>
    <property type="match status" value="1"/>
</dbReference>
<evidence type="ECO:0000256" key="5">
    <source>
        <dbReference type="ARBA" id="ARBA00023002"/>
    </source>
</evidence>
<protein>
    <submittedName>
        <fullName evidence="9">Intradiol ring-cleavage dioxygenase</fullName>
    </submittedName>
</protein>
<dbReference type="GO" id="GO:0009712">
    <property type="term" value="P:catechol-containing compound metabolic process"/>
    <property type="evidence" value="ECO:0007669"/>
    <property type="project" value="InterPro"/>
</dbReference>
<dbReference type="Gene3D" id="2.60.130.10">
    <property type="entry name" value="Aromatic compound dioxygenase"/>
    <property type="match status" value="1"/>
</dbReference>
<evidence type="ECO:0000256" key="7">
    <source>
        <dbReference type="SAM" id="MobiDB-lite"/>
    </source>
</evidence>
<dbReference type="EMBL" id="CP123387">
    <property type="protein sequence ID" value="XCC97129.1"/>
    <property type="molecule type" value="Genomic_DNA"/>
</dbReference>
<keyword evidence="3" id="KW-0479">Metal-binding</keyword>
<comment type="cofactor">
    <cofactor evidence="1">
        <name>Fe(3+)</name>
        <dbReference type="ChEBI" id="CHEBI:29034"/>
    </cofactor>
</comment>
<reference evidence="9" key="1">
    <citation type="submission" date="2023-02" db="EMBL/GenBank/DDBJ databases">
        <title>Description and genomic characterization of Salipiger bruguierae sp. nov., isolated from the sediment of mangrove plant Bruguiera sexangula.</title>
        <authorList>
            <person name="Long M."/>
        </authorList>
    </citation>
    <scope>NUCLEOTIDE SEQUENCE</scope>
    <source>
        <strain evidence="9">H15</strain>
        <plasmid evidence="9">unnamed2</plasmid>
    </source>
</reference>
<dbReference type="InterPro" id="IPR015889">
    <property type="entry name" value="Intradiol_dOase_core"/>
</dbReference>
<geneLocation type="plasmid" evidence="9">
    <name>unnamed2</name>
</geneLocation>
<evidence type="ECO:0000256" key="4">
    <source>
        <dbReference type="ARBA" id="ARBA00022964"/>
    </source>
</evidence>
<comment type="similarity">
    <text evidence="2">Belongs to the intradiol ring-cleavage dioxygenase family.</text>
</comment>
<sequence>MTNDTPSGHFSEERSAETVNARIGPGADARLAEVIRALVRHLHDFIKDVELTQAEWEQAIGFLTRTGQICDATRQEFILLSDVLGASMLVDAIGNRRPPGATENTVLGPFHVDGAPRYEMGADISLDGGGERCLFEGRVLDLDGAPVEGATLDVWCDNADGFYDVQQPGLQPAFNNRGVFTTGADGRYRFHGIRPVSYPIPDDGPVGQLLGRLGRHPYRPAHMHFIVSAKGFETVVTHTFVAGDAYLSSDAVFGVKTSLIASFEPLPEGGAGWRSEFDFVLVPEAPG</sequence>
<keyword evidence="4 9" id="KW-0223">Dioxygenase</keyword>
<dbReference type="Pfam" id="PF00775">
    <property type="entry name" value="Dioxygenase_C"/>
    <property type="match status" value="1"/>
</dbReference>
<dbReference type="RefSeq" id="WP_353476019.1">
    <property type="nucleotide sequence ID" value="NZ_CP123387.1"/>
</dbReference>
<name>A0AAU8AQ56_9RHOB</name>
<evidence type="ECO:0000256" key="6">
    <source>
        <dbReference type="ARBA" id="ARBA00023004"/>
    </source>
</evidence>
<dbReference type="InterPro" id="IPR000627">
    <property type="entry name" value="Intradiol_dOase_C"/>
</dbReference>
<keyword evidence="9" id="KW-0614">Plasmid</keyword>
<evidence type="ECO:0000256" key="3">
    <source>
        <dbReference type="ARBA" id="ARBA00022723"/>
    </source>
</evidence>
<keyword evidence="6" id="KW-0408">Iron</keyword>
<proteinExistence type="inferred from homology"/>
<dbReference type="InterPro" id="IPR039390">
    <property type="entry name" value="1_2-HQD/HQD"/>
</dbReference>
<dbReference type="GO" id="GO:0008199">
    <property type="term" value="F:ferric iron binding"/>
    <property type="evidence" value="ECO:0007669"/>
    <property type="project" value="InterPro"/>
</dbReference>